<dbReference type="PRINTS" id="PR01490">
    <property type="entry name" value="RTXTOXIND"/>
</dbReference>
<organism evidence="8 9">
    <name type="scientific">Sulfuriferula multivorans</name>
    <dbReference type="NCBI Taxonomy" id="1559896"/>
    <lineage>
        <taxon>Bacteria</taxon>
        <taxon>Pseudomonadati</taxon>
        <taxon>Pseudomonadota</taxon>
        <taxon>Betaproteobacteria</taxon>
        <taxon>Nitrosomonadales</taxon>
        <taxon>Sulfuricellaceae</taxon>
        <taxon>Sulfuriferula</taxon>
    </lineage>
</organism>
<dbReference type="Gene3D" id="2.40.50.100">
    <property type="match status" value="1"/>
</dbReference>
<feature type="domain" description="AprE-like long alpha-helical hairpin" evidence="7">
    <location>
        <begin position="138"/>
        <end position="212"/>
    </location>
</feature>
<dbReference type="PANTHER" id="PTHR30386">
    <property type="entry name" value="MEMBRANE FUSION SUBUNIT OF EMRAB-TOLC MULTIDRUG EFFLUX PUMP"/>
    <property type="match status" value="1"/>
</dbReference>
<feature type="transmembrane region" description="Helical" evidence="6">
    <location>
        <begin position="63"/>
        <end position="81"/>
    </location>
</feature>
<protein>
    <submittedName>
        <fullName evidence="8">Biotin/lipoyl-binding protein</fullName>
    </submittedName>
</protein>
<gene>
    <name evidence="8" type="ORF">GZ085_10600</name>
</gene>
<evidence type="ECO:0000259" key="7">
    <source>
        <dbReference type="Pfam" id="PF25994"/>
    </source>
</evidence>
<dbReference type="SUPFAM" id="SSF111369">
    <property type="entry name" value="HlyD-like secretion proteins"/>
    <property type="match status" value="1"/>
</dbReference>
<feature type="coiled-coil region" evidence="5">
    <location>
        <begin position="184"/>
        <end position="211"/>
    </location>
</feature>
<keyword evidence="4 6" id="KW-0472">Membrane</keyword>
<comment type="subcellular location">
    <subcellularLocation>
        <location evidence="1">Membrane</location>
        <topology evidence="1">Single-pass membrane protein</topology>
    </subcellularLocation>
</comment>
<proteinExistence type="predicted"/>
<dbReference type="Proteomes" id="UP000483432">
    <property type="component" value="Unassembled WGS sequence"/>
</dbReference>
<comment type="caution">
    <text evidence="8">The sequence shown here is derived from an EMBL/GenBank/DDBJ whole genome shotgun (WGS) entry which is preliminary data.</text>
</comment>
<accession>A0A7C9P8P1</accession>
<evidence type="ECO:0000256" key="1">
    <source>
        <dbReference type="ARBA" id="ARBA00004167"/>
    </source>
</evidence>
<keyword evidence="2 6" id="KW-0812">Transmembrane</keyword>
<evidence type="ECO:0000256" key="6">
    <source>
        <dbReference type="SAM" id="Phobius"/>
    </source>
</evidence>
<name>A0A7C9P8P1_9PROT</name>
<evidence type="ECO:0000313" key="9">
    <source>
        <dbReference type="Proteomes" id="UP000483432"/>
    </source>
</evidence>
<keyword evidence="5" id="KW-0175">Coiled coil</keyword>
<dbReference type="PANTHER" id="PTHR30386:SF26">
    <property type="entry name" value="TRANSPORT PROTEIN COMB"/>
    <property type="match status" value="1"/>
</dbReference>
<dbReference type="AlphaFoldDB" id="A0A7C9P8P1"/>
<sequence>MKSKLFSFISRVADGSSGLSKHSRPLLDRAFSRWIPPRPEESQGWAADANWARFDQEPLRARFLLRTIVAILIALIAWAAFATVDEITRGSGKVIPTRQIQIVQAVDGGVVAEILVREGQRVEKGQSLFRIDETRFVSSLRENRVQYLALLAKAARLRALAEGTPFQLPADIVKEDPRLVEEERSMYNARRNELEAQLSIARQQLAQRNQELV</sequence>
<evidence type="ECO:0000256" key="5">
    <source>
        <dbReference type="SAM" id="Coils"/>
    </source>
</evidence>
<evidence type="ECO:0000256" key="3">
    <source>
        <dbReference type="ARBA" id="ARBA00022989"/>
    </source>
</evidence>
<keyword evidence="3 6" id="KW-1133">Transmembrane helix</keyword>
<reference evidence="8 9" key="1">
    <citation type="submission" date="2019-09" db="EMBL/GenBank/DDBJ databases">
        <title>H2 Metabolism Revealed by Metagenomic Analysis in Subglacial Sediment of East Antarctica.</title>
        <authorList>
            <person name="Yang Z."/>
            <person name="Zhang Y."/>
            <person name="Lv Y."/>
            <person name="Yan W."/>
            <person name="Xiao X."/>
            <person name="Sun B."/>
            <person name="Ma H."/>
        </authorList>
    </citation>
    <scope>NUCLEOTIDE SEQUENCE [LARGE SCALE GENOMIC DNA]</scope>
    <source>
        <strain evidence="8">Bin2_2</strain>
    </source>
</reference>
<dbReference type="InterPro" id="IPR050739">
    <property type="entry name" value="MFP"/>
</dbReference>
<evidence type="ECO:0000256" key="4">
    <source>
        <dbReference type="ARBA" id="ARBA00023136"/>
    </source>
</evidence>
<dbReference type="GO" id="GO:0016020">
    <property type="term" value="C:membrane"/>
    <property type="evidence" value="ECO:0007669"/>
    <property type="project" value="UniProtKB-SubCell"/>
</dbReference>
<evidence type="ECO:0000256" key="2">
    <source>
        <dbReference type="ARBA" id="ARBA00022692"/>
    </source>
</evidence>
<feature type="non-terminal residue" evidence="8">
    <location>
        <position position="213"/>
    </location>
</feature>
<dbReference type="InterPro" id="IPR058781">
    <property type="entry name" value="HH_AprE-like"/>
</dbReference>
<evidence type="ECO:0000313" key="8">
    <source>
        <dbReference type="EMBL" id="NDP48816.1"/>
    </source>
</evidence>
<dbReference type="Pfam" id="PF25994">
    <property type="entry name" value="HH_AprE"/>
    <property type="match status" value="1"/>
</dbReference>
<dbReference type="EMBL" id="JAAFGW010000165">
    <property type="protein sequence ID" value="NDP48816.1"/>
    <property type="molecule type" value="Genomic_DNA"/>
</dbReference>